<dbReference type="Gene3D" id="1.10.287.110">
    <property type="entry name" value="DnaJ domain"/>
    <property type="match status" value="1"/>
</dbReference>
<dbReference type="GO" id="GO:0030276">
    <property type="term" value="F:clathrin binding"/>
    <property type="evidence" value="ECO:0007669"/>
    <property type="project" value="TreeGrafter"/>
</dbReference>
<dbReference type="PANTHER" id="PTHR23172:SF34">
    <property type="entry name" value="CYCLIN-G-ASSOCIATED KINASE"/>
    <property type="match status" value="1"/>
</dbReference>
<dbReference type="Proteomes" id="UP000582182">
    <property type="component" value="Unassembled WGS sequence"/>
</dbReference>
<dbReference type="InterPro" id="IPR036869">
    <property type="entry name" value="J_dom_sf"/>
</dbReference>
<gene>
    <name evidence="1" type="primary">Gak_1</name>
    <name evidence="1" type="ORF">TURVEL_R13948</name>
</gene>
<dbReference type="GO" id="GO:0072583">
    <property type="term" value="P:clathrin-dependent endocytosis"/>
    <property type="evidence" value="ECO:0007669"/>
    <property type="project" value="TreeGrafter"/>
</dbReference>
<evidence type="ECO:0000313" key="2">
    <source>
        <dbReference type="Proteomes" id="UP000582182"/>
    </source>
</evidence>
<evidence type="ECO:0000313" key="1">
    <source>
        <dbReference type="EMBL" id="NXU60076.1"/>
    </source>
</evidence>
<reference evidence="1 2" key="1">
    <citation type="submission" date="2019-09" db="EMBL/GenBank/DDBJ databases">
        <title>Bird 10,000 Genomes (B10K) Project - Family phase.</title>
        <authorList>
            <person name="Zhang G."/>
        </authorList>
    </citation>
    <scope>NUCLEOTIDE SEQUENCE [LARGE SCALE GENOMIC DNA]</scope>
    <source>
        <strain evidence="1">B10K-DU-029-46</strain>
    </source>
</reference>
<dbReference type="PANTHER" id="PTHR23172">
    <property type="entry name" value="AUXILIN/CYCLIN G-ASSOCIATED KINASE-RELATED"/>
    <property type="match status" value="1"/>
</dbReference>
<proteinExistence type="predicted"/>
<keyword evidence="1" id="KW-0418">Kinase</keyword>
<name>A0A7L3M0S0_9CHAR</name>
<dbReference type="OrthoDB" id="1717591at2759"/>
<dbReference type="GO" id="GO:0005737">
    <property type="term" value="C:cytoplasm"/>
    <property type="evidence" value="ECO:0007669"/>
    <property type="project" value="TreeGrafter"/>
</dbReference>
<dbReference type="EMBL" id="VZTY01067499">
    <property type="protein sequence ID" value="NXU60076.1"/>
    <property type="molecule type" value="Genomic_DNA"/>
</dbReference>
<dbReference type="FunFam" id="1.10.287.110:FF:000002">
    <property type="entry name" value="putative tyrosine-protein phosphatase auxilin isoform X2"/>
    <property type="match status" value="1"/>
</dbReference>
<sequence length="77" mass="8961">SKEPEITHSDVFCFSQILEWIEGKERNIRALISTLHTVLWEGENKWKPVSIADLVTPEQVKKYYRKAVLVVHPDKVS</sequence>
<feature type="non-terminal residue" evidence="1">
    <location>
        <position position="1"/>
    </location>
</feature>
<keyword evidence="2" id="KW-1185">Reference proteome</keyword>
<dbReference type="GO" id="GO:0072318">
    <property type="term" value="P:clathrin coat disassembly"/>
    <property type="evidence" value="ECO:0007669"/>
    <property type="project" value="TreeGrafter"/>
</dbReference>
<accession>A0A7L3M0S0</accession>
<protein>
    <submittedName>
        <fullName evidence="1">GAK kinase</fullName>
    </submittedName>
</protein>
<organism evidence="1 2">
    <name type="scientific">Turnix velox</name>
    <name type="common">Little buttonquail</name>
    <dbReference type="NCBI Taxonomy" id="2529409"/>
    <lineage>
        <taxon>Eukaryota</taxon>
        <taxon>Metazoa</taxon>
        <taxon>Chordata</taxon>
        <taxon>Craniata</taxon>
        <taxon>Vertebrata</taxon>
        <taxon>Euteleostomi</taxon>
        <taxon>Archelosauria</taxon>
        <taxon>Archosauria</taxon>
        <taxon>Dinosauria</taxon>
        <taxon>Saurischia</taxon>
        <taxon>Theropoda</taxon>
        <taxon>Coelurosauria</taxon>
        <taxon>Aves</taxon>
        <taxon>Neognathae</taxon>
        <taxon>Neoaves</taxon>
        <taxon>Charadriiformes</taxon>
        <taxon>Turnicidae</taxon>
        <taxon>Turnix</taxon>
    </lineage>
</organism>
<feature type="non-terminal residue" evidence="1">
    <location>
        <position position="77"/>
    </location>
</feature>
<keyword evidence="1" id="KW-0808">Transferase</keyword>
<dbReference type="GO" id="GO:0016301">
    <property type="term" value="F:kinase activity"/>
    <property type="evidence" value="ECO:0007669"/>
    <property type="project" value="UniProtKB-KW"/>
</dbReference>
<dbReference type="AlphaFoldDB" id="A0A7L3M0S0"/>
<comment type="caution">
    <text evidence="1">The sequence shown here is derived from an EMBL/GenBank/DDBJ whole genome shotgun (WGS) entry which is preliminary data.</text>
</comment>
<dbReference type="SUPFAM" id="SSF46565">
    <property type="entry name" value="Chaperone J-domain"/>
    <property type="match status" value="1"/>
</dbReference>
<dbReference type="GO" id="GO:0031982">
    <property type="term" value="C:vesicle"/>
    <property type="evidence" value="ECO:0007669"/>
    <property type="project" value="TreeGrafter"/>
</dbReference>